<dbReference type="Gene3D" id="3.40.50.360">
    <property type="match status" value="1"/>
</dbReference>
<evidence type="ECO:0000256" key="2">
    <source>
        <dbReference type="ARBA" id="ARBA00022643"/>
    </source>
</evidence>
<dbReference type="InterPro" id="IPR005025">
    <property type="entry name" value="FMN_Rdtase-like_dom"/>
</dbReference>
<evidence type="ECO:0000313" key="4">
    <source>
        <dbReference type="EMBL" id="OGY85636.1"/>
    </source>
</evidence>
<dbReference type="AlphaFoldDB" id="A0A1G2BA91"/>
<dbReference type="InterPro" id="IPR029039">
    <property type="entry name" value="Flavoprotein-like_sf"/>
</dbReference>
<evidence type="ECO:0000256" key="1">
    <source>
        <dbReference type="ARBA" id="ARBA00022630"/>
    </source>
</evidence>
<feature type="domain" description="NADPH-dependent FMN reductase-like" evidence="3">
    <location>
        <begin position="10"/>
        <end position="54"/>
    </location>
</feature>
<dbReference type="Proteomes" id="UP000176420">
    <property type="component" value="Unassembled WGS sequence"/>
</dbReference>
<evidence type="ECO:0000313" key="5">
    <source>
        <dbReference type="Proteomes" id="UP000176420"/>
    </source>
</evidence>
<comment type="caution">
    <text evidence="4">The sequence shown here is derived from an EMBL/GenBank/DDBJ whole genome shotgun (WGS) entry which is preliminary data.</text>
</comment>
<reference evidence="4 5" key="1">
    <citation type="journal article" date="2016" name="Nat. Commun.">
        <title>Thousands of microbial genomes shed light on interconnected biogeochemical processes in an aquifer system.</title>
        <authorList>
            <person name="Anantharaman K."/>
            <person name="Brown C.T."/>
            <person name="Hug L.A."/>
            <person name="Sharon I."/>
            <person name="Castelle C.J."/>
            <person name="Probst A.J."/>
            <person name="Thomas B.C."/>
            <person name="Singh A."/>
            <person name="Wilkins M.J."/>
            <person name="Karaoz U."/>
            <person name="Brodie E.L."/>
            <person name="Williams K.H."/>
            <person name="Hubbard S.S."/>
            <person name="Banfield J.F."/>
        </authorList>
    </citation>
    <scope>NUCLEOTIDE SEQUENCE [LARGE SCALE GENOMIC DNA]</scope>
</reference>
<protein>
    <recommendedName>
        <fullName evidence="3">NADPH-dependent FMN reductase-like domain-containing protein</fullName>
    </recommendedName>
</protein>
<keyword evidence="2" id="KW-0288">FMN</keyword>
<dbReference type="SUPFAM" id="SSF52218">
    <property type="entry name" value="Flavoproteins"/>
    <property type="match status" value="1"/>
</dbReference>
<name>A0A1G2BA91_9BACT</name>
<dbReference type="Pfam" id="PF03358">
    <property type="entry name" value="FMN_red"/>
    <property type="match status" value="1"/>
</dbReference>
<evidence type="ECO:0000259" key="3">
    <source>
        <dbReference type="Pfam" id="PF03358"/>
    </source>
</evidence>
<dbReference type="GO" id="GO:0016491">
    <property type="term" value="F:oxidoreductase activity"/>
    <property type="evidence" value="ECO:0007669"/>
    <property type="project" value="InterPro"/>
</dbReference>
<dbReference type="InterPro" id="IPR051796">
    <property type="entry name" value="ISF_SsuE-like"/>
</dbReference>
<sequence length="206" mass="23956">MCHTKQHWLKCIQTDDLEKIYQKFQKADIIIFSSPAYVFGISSRLKMLLERLLYSTADVHNIQMSKSGLFFHHIDHSVFSKPFVLLVCCDNLEEETPKNVISYFKTYSRFMDAPMLGALVRKSGELSGYGKKPSAYQNYPVLEKIYQAYETIGEEIALTKSISKRTQKLANKPLITVPFFNLLKRIPQFRQKFLEKAREVQQKTSQ</sequence>
<dbReference type="PANTHER" id="PTHR43278:SF2">
    <property type="entry name" value="IRON-SULFUR FLAVOPROTEIN"/>
    <property type="match status" value="1"/>
</dbReference>
<keyword evidence="1" id="KW-0285">Flavoprotein</keyword>
<dbReference type="PANTHER" id="PTHR43278">
    <property type="entry name" value="NAD(P)H-DEPENDENT FMN-CONTAINING OXIDOREDUCTASE YWQN-RELATED"/>
    <property type="match status" value="1"/>
</dbReference>
<proteinExistence type="predicted"/>
<accession>A0A1G2BA91</accession>
<dbReference type="EMBL" id="MHKI01000030">
    <property type="protein sequence ID" value="OGY85636.1"/>
    <property type="molecule type" value="Genomic_DNA"/>
</dbReference>
<gene>
    <name evidence="4" type="ORF">A2319_02630</name>
</gene>
<organism evidence="4 5">
    <name type="scientific">Candidatus Kerfeldbacteria bacterium RIFOXYB2_FULL_38_14</name>
    <dbReference type="NCBI Taxonomy" id="1798547"/>
    <lineage>
        <taxon>Bacteria</taxon>
        <taxon>Candidatus Kerfeldiibacteriota</taxon>
    </lineage>
</organism>